<dbReference type="Pfam" id="PF18937">
    <property type="entry name" value="DUF5685"/>
    <property type="match status" value="1"/>
</dbReference>
<evidence type="ECO:0000313" key="1">
    <source>
        <dbReference type="EMBL" id="GIO41516.1"/>
    </source>
</evidence>
<protein>
    <submittedName>
        <fullName evidence="1">Uncharacterized protein</fullName>
    </submittedName>
</protein>
<keyword evidence="2" id="KW-1185">Reference proteome</keyword>
<proteinExistence type="predicted"/>
<dbReference type="RefSeq" id="WP_301625737.1">
    <property type="nucleotide sequence ID" value="NZ_BORS01000003.1"/>
</dbReference>
<accession>A0A920CIE3</accession>
<name>A0A920CIE3_9BACL</name>
<organism evidence="1 2">
    <name type="scientific">Paenibacillus apis</name>
    <dbReference type="NCBI Taxonomy" id="1792174"/>
    <lineage>
        <taxon>Bacteria</taxon>
        <taxon>Bacillati</taxon>
        <taxon>Bacillota</taxon>
        <taxon>Bacilli</taxon>
        <taxon>Bacillales</taxon>
        <taxon>Paenibacillaceae</taxon>
        <taxon>Paenibacillus</taxon>
    </lineage>
</organism>
<gene>
    <name evidence="1" type="ORF">J41TS4_12740</name>
</gene>
<sequence>MFGYIMINPKQLSESDKQRYQAMYCGLCRVLDERHGKWGRTTLTYDLTFVSMLLSSLYAPQEEQAMQRCLVHPVRQLPYITTEITEYAADMNLVLAYYKALDDWNDDRSLTAKNLLKLLEPGMKKVEARWPGQCTTVRDSLALLTQMEQANELNPDLPANVFGEVMGKLLVIKEDEWSAQLYRLGAALGRFIYIMDASMDLASDLKHGRYNPLTAQNNIDHSLLLTMLISECTQEFEALPLQRDQDILRNILYSGVWMKFKPRKEEVSKPS</sequence>
<evidence type="ECO:0000313" key="2">
    <source>
        <dbReference type="Proteomes" id="UP000678895"/>
    </source>
</evidence>
<comment type="caution">
    <text evidence="1">The sequence shown here is derived from an EMBL/GenBank/DDBJ whole genome shotgun (WGS) entry which is preliminary data.</text>
</comment>
<dbReference type="AlphaFoldDB" id="A0A920CIE3"/>
<reference evidence="1" key="1">
    <citation type="submission" date="2021-03" db="EMBL/GenBank/DDBJ databases">
        <title>Antimicrobial resistance genes in bacteria isolated from Japanese honey, and their potential for conferring macrolide and lincosamide resistance in the American foulbrood pathogen Paenibacillus larvae.</title>
        <authorList>
            <person name="Okamoto M."/>
            <person name="Kumagai M."/>
            <person name="Kanamori H."/>
            <person name="Takamatsu D."/>
        </authorList>
    </citation>
    <scope>NUCLEOTIDE SEQUENCE</scope>
    <source>
        <strain evidence="1">J41TS4</strain>
    </source>
</reference>
<dbReference type="Proteomes" id="UP000678895">
    <property type="component" value="Unassembled WGS sequence"/>
</dbReference>
<dbReference type="EMBL" id="BORS01000003">
    <property type="protein sequence ID" value="GIO41516.1"/>
    <property type="molecule type" value="Genomic_DNA"/>
</dbReference>
<dbReference type="InterPro" id="IPR043740">
    <property type="entry name" value="DUF5685"/>
</dbReference>